<feature type="region of interest" description="Disordered" evidence="2">
    <location>
        <begin position="635"/>
        <end position="657"/>
    </location>
</feature>
<dbReference type="InterPro" id="IPR056703">
    <property type="entry name" value="DUF7801"/>
</dbReference>
<evidence type="ECO:0000259" key="3">
    <source>
        <dbReference type="Pfam" id="PF15456"/>
    </source>
</evidence>
<feature type="compositionally biased region" description="Polar residues" evidence="2">
    <location>
        <begin position="113"/>
        <end position="122"/>
    </location>
</feature>
<dbReference type="VEuPathDB" id="FungiDB:HMPREF1541_02532"/>
<evidence type="ECO:0000313" key="5">
    <source>
        <dbReference type="EMBL" id="ETN43373.1"/>
    </source>
</evidence>
<dbReference type="STRING" id="1220924.W2S5T0"/>
<accession>W2S5T0</accession>
<dbReference type="InterPro" id="IPR029191">
    <property type="entry name" value="Uds1"/>
</dbReference>
<dbReference type="SUPFAM" id="SSF57997">
    <property type="entry name" value="Tropomyosin"/>
    <property type="match status" value="1"/>
</dbReference>
<proteinExistence type="predicted"/>
<protein>
    <submittedName>
        <fullName evidence="5">Uncharacterized protein</fullName>
    </submittedName>
</protein>
<evidence type="ECO:0000256" key="1">
    <source>
        <dbReference type="SAM" id="Coils"/>
    </source>
</evidence>
<keyword evidence="1" id="KW-0175">Coiled coil</keyword>
<dbReference type="Pfam" id="PF25078">
    <property type="entry name" value="DUF7801"/>
    <property type="match status" value="1"/>
</dbReference>
<dbReference type="RefSeq" id="XP_008715109.1">
    <property type="nucleotide sequence ID" value="XM_008716887.1"/>
</dbReference>
<feature type="coiled-coil region" evidence="1">
    <location>
        <begin position="129"/>
        <end position="156"/>
    </location>
</feature>
<feature type="domain" description="Up-regulated during septation protein 1" evidence="3">
    <location>
        <begin position="23"/>
        <end position="168"/>
    </location>
</feature>
<evidence type="ECO:0000259" key="4">
    <source>
        <dbReference type="Pfam" id="PF25078"/>
    </source>
</evidence>
<feature type="domain" description="DUF7801" evidence="4">
    <location>
        <begin position="469"/>
        <end position="531"/>
    </location>
</feature>
<reference evidence="5 6" key="1">
    <citation type="submission" date="2013-03" db="EMBL/GenBank/DDBJ databases">
        <title>The Genome Sequence of Phialophora europaea CBS 101466.</title>
        <authorList>
            <consortium name="The Broad Institute Genomics Platform"/>
            <person name="Cuomo C."/>
            <person name="de Hoog S."/>
            <person name="Gorbushina A."/>
            <person name="Walker B."/>
            <person name="Young S.K."/>
            <person name="Zeng Q."/>
            <person name="Gargeya S."/>
            <person name="Fitzgerald M."/>
            <person name="Haas B."/>
            <person name="Abouelleil A."/>
            <person name="Allen A.W."/>
            <person name="Alvarado L."/>
            <person name="Arachchi H.M."/>
            <person name="Berlin A.M."/>
            <person name="Chapman S.B."/>
            <person name="Gainer-Dewar J."/>
            <person name="Goldberg J."/>
            <person name="Griggs A."/>
            <person name="Gujja S."/>
            <person name="Hansen M."/>
            <person name="Howarth C."/>
            <person name="Imamovic A."/>
            <person name="Ireland A."/>
            <person name="Larimer J."/>
            <person name="McCowan C."/>
            <person name="Murphy C."/>
            <person name="Pearson M."/>
            <person name="Poon T.W."/>
            <person name="Priest M."/>
            <person name="Roberts A."/>
            <person name="Saif S."/>
            <person name="Shea T."/>
            <person name="Sisk P."/>
            <person name="Sykes S."/>
            <person name="Wortman J."/>
            <person name="Nusbaum C."/>
            <person name="Birren B."/>
        </authorList>
    </citation>
    <scope>NUCLEOTIDE SEQUENCE [LARGE SCALE GENOMIC DNA]</scope>
    <source>
        <strain evidence="5 6">CBS 101466</strain>
    </source>
</reference>
<organism evidence="5 6">
    <name type="scientific">Cyphellophora europaea (strain CBS 101466)</name>
    <name type="common">Phialophora europaea</name>
    <dbReference type="NCBI Taxonomy" id="1220924"/>
    <lineage>
        <taxon>Eukaryota</taxon>
        <taxon>Fungi</taxon>
        <taxon>Dikarya</taxon>
        <taxon>Ascomycota</taxon>
        <taxon>Pezizomycotina</taxon>
        <taxon>Eurotiomycetes</taxon>
        <taxon>Chaetothyriomycetidae</taxon>
        <taxon>Chaetothyriales</taxon>
        <taxon>Cyphellophoraceae</taxon>
        <taxon>Cyphellophora</taxon>
    </lineage>
</organism>
<dbReference type="Pfam" id="PF15456">
    <property type="entry name" value="Uds1"/>
    <property type="match status" value="1"/>
</dbReference>
<keyword evidence="6" id="KW-1185">Reference proteome</keyword>
<dbReference type="EMBL" id="KB822718">
    <property type="protein sequence ID" value="ETN43373.1"/>
    <property type="molecule type" value="Genomic_DNA"/>
</dbReference>
<name>W2S5T0_CYPE1</name>
<feature type="coiled-coil region" evidence="1">
    <location>
        <begin position="342"/>
        <end position="582"/>
    </location>
</feature>
<dbReference type="eggNOG" id="ENOG502QWKV">
    <property type="taxonomic scope" value="Eukaryota"/>
</dbReference>
<dbReference type="AlphaFoldDB" id="W2S5T0"/>
<dbReference type="Proteomes" id="UP000030752">
    <property type="component" value="Unassembled WGS sequence"/>
</dbReference>
<dbReference type="GeneID" id="19969871"/>
<sequence>MSQSNGDHPRNSAMLNIHDPVAMHLLAETAMVDSKDYEVLSFEEVEQLKKEKSFLSNRVDATRRKLALEIKVRDAAQSLNRLYTPKGRTPSIDLNGEANGHSPPRSRKRNFLGSKSSITEASNRADDEYAASAKRVEEVRQELSGQEKRLEMCEMRLLQHTAGILQMTHRGLKKNVRRNQLPHSPESMSSRNRSTYGIDGLNDFDERSLYQVPDYVRDAHISGLPPLNSGPDQRQMDQMSSRLNALANRLYDLVMQSGPQEHFESPPEPANDRSAHAQNQIGYLEQGLNAIEAAQSRPGADTPRAQDKGGQLQDVNVRLQDMLARTNSVSRSPVLEQSAPEAADMQTQLAFSNDALDRLNKRIDSLVEQKDILTRQIQQQRELNSKSDAQRDAQIHDLNDQLAEAKKLQALSEQESQTLQKQVDQLIEQVDQAKQDSVLVQQQKTPNVALEEQIKQHEEARQRLQTDLESKTKELESSQSEMERLESEVVRVTTELTMARADLDSAYGSRAQRAADVSSNPAVQKEIEDLKRELKETIEDYEVMTKQSIEAEKERDKYEEKIDTLEQKCEALESQLNEEKVKWMGVKQSAPNDPTSAMVLKNEFKKMMRDTRAEQMKMYKAEQEERRRLEGILRQMRKDSGQLTPRKLPPIAATGAQ</sequence>
<feature type="region of interest" description="Disordered" evidence="2">
    <location>
        <begin position="83"/>
        <end position="129"/>
    </location>
</feature>
<evidence type="ECO:0000313" key="6">
    <source>
        <dbReference type="Proteomes" id="UP000030752"/>
    </source>
</evidence>
<dbReference type="OrthoDB" id="5569911at2759"/>
<dbReference type="HOGENOM" id="CLU_006409_0_0_1"/>
<dbReference type="InParanoid" id="W2S5T0"/>
<gene>
    <name evidence="5" type="ORF">HMPREF1541_02532</name>
</gene>
<evidence type="ECO:0000256" key="2">
    <source>
        <dbReference type="SAM" id="MobiDB-lite"/>
    </source>
</evidence>